<dbReference type="GO" id="GO:0019731">
    <property type="term" value="P:antibacterial humoral response"/>
    <property type="evidence" value="ECO:0007669"/>
    <property type="project" value="TreeGrafter"/>
</dbReference>
<dbReference type="PRINTS" id="PR00003">
    <property type="entry name" value="4DISULPHCORE"/>
</dbReference>
<feature type="chain" id="PRO_5024365330" evidence="4">
    <location>
        <begin position="22"/>
        <end position="330"/>
    </location>
</feature>
<feature type="domain" description="WAP" evidence="5">
    <location>
        <begin position="221"/>
        <end position="266"/>
    </location>
</feature>
<keyword evidence="1 4" id="KW-0732">Signal</keyword>
<dbReference type="WBParaSite" id="TMUE_2000007430.1">
    <property type="protein sequence ID" value="TMUE_2000007430.1"/>
    <property type="gene ID" value="WBGene00285713"/>
</dbReference>
<sequence length="330" mass="35314">MNIPLQVITTLTMCLLQLTQASKPGSCPTPPFPAGFAQFCRNDDDCDGPKKCCLTEVGYECTGPKNLPTTIAKPGKCPPASSYTGKVLLCANDGDCEGSQKCCMTKAGNACVPPVDQQDSSWHGSGTRLLNRKKTHCKSTRKYNVPLTRQNFVAFGDSCSVVSELHKWAPSAEKPGSCPTVRFAMGSAEFCRTDAHCSGAKKCCVTNVGYECTDPVKRPLVVDKPGSCPPAPSMAGMGQFCQTDVDCQESKKCCLTSIGYDCTEPANQPTGTGRFCRTDSDCHGRKKCCLTKVGYDCVSAGNFHDTGRPGKRSAGSDESVSRYEDKLLKG</sequence>
<reference evidence="7" key="1">
    <citation type="submission" date="2019-12" db="UniProtKB">
        <authorList>
            <consortium name="WormBaseParasite"/>
        </authorList>
    </citation>
    <scope>IDENTIFICATION</scope>
</reference>
<keyword evidence="6" id="KW-1185">Reference proteome</keyword>
<feature type="region of interest" description="Disordered" evidence="3">
    <location>
        <begin position="307"/>
        <end position="330"/>
    </location>
</feature>
<evidence type="ECO:0000256" key="1">
    <source>
        <dbReference type="ARBA" id="ARBA00022729"/>
    </source>
</evidence>
<name>A0A5S6QJS3_TRIMR</name>
<dbReference type="GO" id="GO:0005615">
    <property type="term" value="C:extracellular space"/>
    <property type="evidence" value="ECO:0007669"/>
    <property type="project" value="TreeGrafter"/>
</dbReference>
<evidence type="ECO:0000256" key="4">
    <source>
        <dbReference type="SAM" id="SignalP"/>
    </source>
</evidence>
<dbReference type="GO" id="GO:0045087">
    <property type="term" value="P:innate immune response"/>
    <property type="evidence" value="ECO:0007669"/>
    <property type="project" value="TreeGrafter"/>
</dbReference>
<dbReference type="AlphaFoldDB" id="A0A5S6QJS3"/>
<evidence type="ECO:0000256" key="3">
    <source>
        <dbReference type="SAM" id="MobiDB-lite"/>
    </source>
</evidence>
<proteinExistence type="predicted"/>
<dbReference type="SUPFAM" id="SSF57256">
    <property type="entry name" value="Elafin-like"/>
    <property type="match status" value="5"/>
</dbReference>
<keyword evidence="2" id="KW-1015">Disulfide bond</keyword>
<organism evidence="6 7">
    <name type="scientific">Trichuris muris</name>
    <name type="common">Mouse whipworm</name>
    <dbReference type="NCBI Taxonomy" id="70415"/>
    <lineage>
        <taxon>Eukaryota</taxon>
        <taxon>Metazoa</taxon>
        <taxon>Ecdysozoa</taxon>
        <taxon>Nematoda</taxon>
        <taxon>Enoplea</taxon>
        <taxon>Dorylaimia</taxon>
        <taxon>Trichinellida</taxon>
        <taxon>Trichuridae</taxon>
        <taxon>Trichuris</taxon>
    </lineage>
</organism>
<dbReference type="PANTHER" id="PTHR19441:SF30">
    <property type="entry name" value="ELAFIN"/>
    <property type="match status" value="1"/>
</dbReference>
<evidence type="ECO:0000313" key="6">
    <source>
        <dbReference type="Proteomes" id="UP000046395"/>
    </source>
</evidence>
<dbReference type="PROSITE" id="PS51390">
    <property type="entry name" value="WAP"/>
    <property type="match status" value="4"/>
</dbReference>
<accession>A0A5S6QJS3</accession>
<feature type="domain" description="WAP" evidence="5">
    <location>
        <begin position="20"/>
        <end position="65"/>
    </location>
</feature>
<dbReference type="PANTHER" id="PTHR19441">
    <property type="entry name" value="WHEY ACDIC PROTEIN WAP"/>
    <property type="match status" value="1"/>
</dbReference>
<dbReference type="InterPro" id="IPR050514">
    <property type="entry name" value="WAP_four-disulfide_core"/>
</dbReference>
<dbReference type="InterPro" id="IPR008197">
    <property type="entry name" value="WAP_dom"/>
</dbReference>
<evidence type="ECO:0000313" key="7">
    <source>
        <dbReference type="WBParaSite" id="TMUE_2000007430.1"/>
    </source>
</evidence>
<dbReference type="SMART" id="SM00217">
    <property type="entry name" value="WAP"/>
    <property type="match status" value="4"/>
</dbReference>
<protein>
    <submittedName>
        <fullName evidence="7">WAP domain-containing protein</fullName>
    </submittedName>
</protein>
<dbReference type="InterPro" id="IPR036645">
    <property type="entry name" value="Elafin-like_sf"/>
</dbReference>
<feature type="signal peptide" evidence="4">
    <location>
        <begin position="1"/>
        <end position="21"/>
    </location>
</feature>
<feature type="domain" description="WAP" evidence="5">
    <location>
        <begin position="171"/>
        <end position="216"/>
    </location>
</feature>
<feature type="compositionally biased region" description="Basic and acidic residues" evidence="3">
    <location>
        <begin position="319"/>
        <end position="330"/>
    </location>
</feature>
<dbReference type="Gene3D" id="4.10.75.10">
    <property type="entry name" value="Elafin-like"/>
    <property type="match status" value="5"/>
</dbReference>
<evidence type="ECO:0000259" key="5">
    <source>
        <dbReference type="PROSITE" id="PS51390"/>
    </source>
</evidence>
<dbReference type="GO" id="GO:0004867">
    <property type="term" value="F:serine-type endopeptidase inhibitor activity"/>
    <property type="evidence" value="ECO:0007669"/>
    <property type="project" value="TreeGrafter"/>
</dbReference>
<dbReference type="Proteomes" id="UP000046395">
    <property type="component" value="Unassembled WGS sequence"/>
</dbReference>
<dbReference type="Pfam" id="PF00095">
    <property type="entry name" value="WAP"/>
    <property type="match status" value="5"/>
</dbReference>
<evidence type="ECO:0000256" key="2">
    <source>
        <dbReference type="ARBA" id="ARBA00023157"/>
    </source>
</evidence>
<feature type="domain" description="WAP" evidence="5">
    <location>
        <begin position="70"/>
        <end position="115"/>
    </location>
</feature>